<dbReference type="Proteomes" id="UP000054805">
    <property type="component" value="Unassembled WGS sequence"/>
</dbReference>
<evidence type="ECO:0000313" key="6">
    <source>
        <dbReference type="Proteomes" id="UP000054826"/>
    </source>
</evidence>
<feature type="region of interest" description="Disordered" evidence="1">
    <location>
        <begin position="435"/>
        <end position="458"/>
    </location>
</feature>
<organism evidence="3 5">
    <name type="scientific">Trichinella pseudospiralis</name>
    <name type="common">Parasitic roundworm</name>
    <dbReference type="NCBI Taxonomy" id="6337"/>
    <lineage>
        <taxon>Eukaryota</taxon>
        <taxon>Metazoa</taxon>
        <taxon>Ecdysozoa</taxon>
        <taxon>Nematoda</taxon>
        <taxon>Enoplea</taxon>
        <taxon>Dorylaimia</taxon>
        <taxon>Trichinellida</taxon>
        <taxon>Trichinellidae</taxon>
        <taxon>Trichinella</taxon>
    </lineage>
</organism>
<gene>
    <name evidence="3" type="ORF">T4B_12259</name>
    <name evidence="4" type="ORF">T4C_2459</name>
</gene>
<name>A0A0V1JE90_TRIPS</name>
<dbReference type="GO" id="GO:0008270">
    <property type="term" value="F:zinc ion binding"/>
    <property type="evidence" value="ECO:0007669"/>
    <property type="project" value="InterPro"/>
</dbReference>
<dbReference type="Pfam" id="PF08210">
    <property type="entry name" value="APOBEC_N"/>
    <property type="match status" value="1"/>
</dbReference>
<dbReference type="EMBL" id="JYDV01000008">
    <property type="protein sequence ID" value="KRZ43955.1"/>
    <property type="molecule type" value="Genomic_DNA"/>
</dbReference>
<feature type="compositionally biased region" description="Basic and acidic residues" evidence="1">
    <location>
        <begin position="186"/>
        <end position="202"/>
    </location>
</feature>
<feature type="region of interest" description="Disordered" evidence="1">
    <location>
        <begin position="94"/>
        <end position="147"/>
    </location>
</feature>
<dbReference type="Proteomes" id="UP000054826">
    <property type="component" value="Unassembled WGS sequence"/>
</dbReference>
<feature type="compositionally biased region" description="Pro residues" evidence="1">
    <location>
        <begin position="209"/>
        <end position="218"/>
    </location>
</feature>
<dbReference type="InterPro" id="IPR013158">
    <property type="entry name" value="AID"/>
</dbReference>
<feature type="compositionally biased region" description="Acidic residues" evidence="1">
    <location>
        <begin position="112"/>
        <end position="131"/>
    </location>
</feature>
<feature type="compositionally biased region" description="Basic and acidic residues" evidence="1">
    <location>
        <begin position="132"/>
        <end position="143"/>
    </location>
</feature>
<feature type="region of interest" description="Disordered" evidence="1">
    <location>
        <begin position="162"/>
        <end position="225"/>
    </location>
</feature>
<feature type="domain" description="Activation-induced cytidine deaminase AID" evidence="2">
    <location>
        <begin position="571"/>
        <end position="715"/>
    </location>
</feature>
<protein>
    <recommendedName>
        <fullName evidence="2">Activation-induced cytidine deaminase AID domain-containing protein</fullName>
    </recommendedName>
</protein>
<sequence>MKCVFWKKAGVEPSKKSLPQFKYTNKRKKIITTCSPVAIVDRSHYLTKEESCNIKSSETRLLPTSKRDKMTVVVNVIQQNDEFTINRRQTDATRRQLQNYNYDNSNTNDNIAVEEEEELDDDDDEEEEEEEEKKQEKTFDNHTKHATMMTMTTACNDEMRSLTKNEQINPNTSDNNYEEEEEEEEKKENLLKHGKHERHDDNNDNGFPYAPPPPPPPLLQSVGRLSPSRVDGSVEIHHPEPAPLMLLFDNNESTQIVHCECTVESLLLIKQQQQQQQHKLTSGGGSNPCAGRRSRKAASSCSANGAVIRLCDSKIACKCRRYAEQCHSGCACARPSLTTPDDVPPFQSDHHHHTNPTPFSRCYYSNNVADNYVDADDDDYDNGASNYDYDDEINHFYRGEKRRQKSSLPKACCSNRMPMLANENMCYSLSLDDNNPTVNHTGHHHPQQQQHQQQQQQLNELETTSVVKPNQLDIRCKCRHGSGKKRCLDSSKCACRRVFKVCDQQNCKCTANCANVAAHSTHRDSIAQHALNEQVQKWFLEPHRGASRVMVAKLVSDQQVYTADYFVGDGKEPRQHVEQIFYTELMNAVDQCQMATLRQICLFMPTSPCFHQDCEPQCDVLDRCQSSRACAETLAIVYKQLQQRLNNSDLQMTVKFLASYVRRGDLYTKQGILCMLQAGISVEPLNRKDWQALVEPDDQQRSRHTRALLWDSLGLTNYAMQSQFYINECRQELGLRQLYWHSALHTLLRDCAVAGTRCCRNFGQIRRQFSHEQSRGDFERARRRHRSSLNLVHLRSQSVESSLSRCSRFNNNNNNNNNSFQQQQQHNFQNIQDRSSTALLVDSAWTRSSNECDSSSLLTSHLQQKQQQQHRSHHTLLQNSNTPAPSCSILPSYCSSAALIWPTDQTSIHQLIDNLQGRCIDELEAQEINTEVMKAIDEIQLKIADLLTYLHRTIDSTAL</sequence>
<comment type="caution">
    <text evidence="3">The sequence shown here is derived from an EMBL/GenBank/DDBJ whole genome shotgun (WGS) entry which is preliminary data.</text>
</comment>
<feature type="compositionally biased region" description="Low complexity" evidence="1">
    <location>
        <begin position="447"/>
        <end position="457"/>
    </location>
</feature>
<dbReference type="GO" id="GO:0016814">
    <property type="term" value="F:hydrolase activity, acting on carbon-nitrogen (but not peptide) bonds, in cyclic amidines"/>
    <property type="evidence" value="ECO:0007669"/>
    <property type="project" value="InterPro"/>
</dbReference>
<accession>A0A0V1JE90</accession>
<feature type="compositionally biased region" description="Polar residues" evidence="1">
    <location>
        <begin position="164"/>
        <end position="175"/>
    </location>
</feature>
<keyword evidence="5" id="KW-1185">Reference proteome</keyword>
<dbReference type="AlphaFoldDB" id="A0A0V1JE90"/>
<evidence type="ECO:0000313" key="4">
    <source>
        <dbReference type="EMBL" id="KRZ43955.1"/>
    </source>
</evidence>
<proteinExistence type="predicted"/>
<evidence type="ECO:0000313" key="3">
    <source>
        <dbReference type="EMBL" id="KRZ33273.1"/>
    </source>
</evidence>
<dbReference type="EMBL" id="JYDS01000010">
    <property type="protein sequence ID" value="KRZ33273.1"/>
    <property type="molecule type" value="Genomic_DNA"/>
</dbReference>
<evidence type="ECO:0000313" key="5">
    <source>
        <dbReference type="Proteomes" id="UP000054805"/>
    </source>
</evidence>
<reference evidence="5 6" key="1">
    <citation type="submission" date="2015-01" db="EMBL/GenBank/DDBJ databases">
        <title>Evolution of Trichinella species and genotypes.</title>
        <authorList>
            <person name="Korhonen P.K."/>
            <person name="Edoardo P."/>
            <person name="Giuseppe L.R."/>
            <person name="Gasser R.B."/>
        </authorList>
    </citation>
    <scope>NUCLEOTIDE SEQUENCE [LARGE SCALE GENOMIC DNA]</scope>
    <source>
        <strain evidence="4">ISS176</strain>
        <strain evidence="3">ISS588</strain>
    </source>
</reference>
<evidence type="ECO:0000256" key="1">
    <source>
        <dbReference type="SAM" id="MobiDB-lite"/>
    </source>
</evidence>
<feature type="compositionally biased region" description="Acidic residues" evidence="1">
    <location>
        <begin position="176"/>
        <end position="185"/>
    </location>
</feature>
<feature type="compositionally biased region" description="Low complexity" evidence="1">
    <location>
        <begin position="99"/>
        <end position="110"/>
    </location>
</feature>
<evidence type="ECO:0000259" key="2">
    <source>
        <dbReference type="Pfam" id="PF08210"/>
    </source>
</evidence>